<feature type="transmembrane region" description="Helical" evidence="2">
    <location>
        <begin position="463"/>
        <end position="481"/>
    </location>
</feature>
<keyword evidence="2" id="KW-0812">Transmembrane</keyword>
<feature type="transmembrane region" description="Helical" evidence="2">
    <location>
        <begin position="432"/>
        <end position="457"/>
    </location>
</feature>
<evidence type="ECO:0000256" key="1">
    <source>
        <dbReference type="SAM" id="MobiDB-lite"/>
    </source>
</evidence>
<feature type="compositionally biased region" description="Basic residues" evidence="1">
    <location>
        <begin position="364"/>
        <end position="373"/>
    </location>
</feature>
<feature type="transmembrane region" description="Helical" evidence="2">
    <location>
        <begin position="602"/>
        <end position="623"/>
    </location>
</feature>
<name>A0A9P8D2P3_MORAP</name>
<protein>
    <submittedName>
        <fullName evidence="3">Uncharacterized protein</fullName>
    </submittedName>
</protein>
<evidence type="ECO:0000256" key="2">
    <source>
        <dbReference type="SAM" id="Phobius"/>
    </source>
</evidence>
<feature type="transmembrane region" description="Helical" evidence="2">
    <location>
        <begin position="663"/>
        <end position="680"/>
    </location>
</feature>
<evidence type="ECO:0000313" key="3">
    <source>
        <dbReference type="EMBL" id="KAG9327328.1"/>
    </source>
</evidence>
<feature type="transmembrane region" description="Helical" evidence="2">
    <location>
        <begin position="262"/>
        <end position="284"/>
    </location>
</feature>
<dbReference type="PANTHER" id="PTHR13146">
    <property type="match status" value="1"/>
</dbReference>
<feature type="region of interest" description="Disordered" evidence="1">
    <location>
        <begin position="695"/>
        <end position="740"/>
    </location>
</feature>
<feature type="compositionally biased region" description="Basic and acidic residues" evidence="1">
    <location>
        <begin position="347"/>
        <end position="363"/>
    </location>
</feature>
<gene>
    <name evidence="3" type="ORF">KVV02_007104</name>
</gene>
<feature type="transmembrane region" description="Helical" evidence="2">
    <location>
        <begin position="564"/>
        <end position="582"/>
    </location>
</feature>
<dbReference type="AlphaFoldDB" id="A0A9P8D2P3"/>
<dbReference type="SUPFAM" id="SSF103481">
    <property type="entry name" value="Multidrug resistance efflux transporter EmrE"/>
    <property type="match status" value="1"/>
</dbReference>
<feature type="region of interest" description="Disordered" evidence="1">
    <location>
        <begin position="112"/>
        <end position="163"/>
    </location>
</feature>
<dbReference type="PANTHER" id="PTHR13146:SF1">
    <property type="entry name" value="SUGAR PHOSPHATE TRANSPORTER DOMAIN-CONTAINING PROTEIN"/>
    <property type="match status" value="1"/>
</dbReference>
<dbReference type="GO" id="GO:0016020">
    <property type="term" value="C:membrane"/>
    <property type="evidence" value="ECO:0007669"/>
    <property type="project" value="TreeGrafter"/>
</dbReference>
<feature type="transmembrane region" description="Helical" evidence="2">
    <location>
        <begin position="488"/>
        <end position="505"/>
    </location>
</feature>
<dbReference type="InterPro" id="IPR037185">
    <property type="entry name" value="EmrE-like"/>
</dbReference>
<keyword evidence="2" id="KW-0472">Membrane</keyword>
<evidence type="ECO:0000313" key="4">
    <source>
        <dbReference type="Proteomes" id="UP000717515"/>
    </source>
</evidence>
<organism evidence="3 4">
    <name type="scientific">Mortierella alpina</name>
    <name type="common">Oleaginous fungus</name>
    <name type="synonym">Mortierella renispora</name>
    <dbReference type="NCBI Taxonomy" id="64518"/>
    <lineage>
        <taxon>Eukaryota</taxon>
        <taxon>Fungi</taxon>
        <taxon>Fungi incertae sedis</taxon>
        <taxon>Mucoromycota</taxon>
        <taxon>Mortierellomycotina</taxon>
        <taxon>Mortierellomycetes</taxon>
        <taxon>Mortierellales</taxon>
        <taxon>Mortierellaceae</taxon>
        <taxon>Mortierella</taxon>
    </lineage>
</organism>
<keyword evidence="2" id="KW-1133">Transmembrane helix</keyword>
<feature type="region of interest" description="Disordered" evidence="1">
    <location>
        <begin position="57"/>
        <end position="78"/>
    </location>
</feature>
<dbReference type="Proteomes" id="UP000717515">
    <property type="component" value="Unassembled WGS sequence"/>
</dbReference>
<feature type="compositionally biased region" description="Low complexity" evidence="1">
    <location>
        <begin position="715"/>
        <end position="734"/>
    </location>
</feature>
<sequence>MALSSFSRFPHTTSNNTSHLYIPASPSRSSSPVSWQHTQAPSLALFASLLDMSRRALRGSSSTRQGSRDNSDQEDEENAAFLSYSTPLSKRQHRQQHHDIETQAPVVELHSHTTTTTTSHHHSTRSSNITSTPQEHLHTNSSNTSHYYPMHRREPSSLSTLSSSSTSGLLATIDHRPTGAAANNDDNDEIETATLVTAALDPLSVPVSGRGLTAASASLSVPAVAVAHSKWSTIGHQLSFLATGIFSTIAVQWLYYEGAASGSSMLTVFFNYVGMICVGLVYAAQSWHADRKQRRLATTTGTGHARVEYDVLMTEGNEMAEAPTLDDEPGVRDHIELVSHKMGISRKHMEAEADSELRNPHHDDHHRHHHHHLRDSEDSDADSDEDDLVVYDAAEEEKQRLRIDHPRSSSSFKDHSAASADRSESQSSSWRLHWPVIQVAVMDVIANALVTVGFFYVGSGMYQVIYSSIVIWCAILTRIFLSRKLNNVQWVAIVGVTCGLAISAVGTVQEASPDGPVQTWLEKSFGALVTLGATFLYACVYVLSDKVLATFKPKPIPEKVCSMVGAYASFLTFIYLCVHTFPNWQTEVLDVVAAHQGSWVTIIIVYPLLTLSSLLHSLNYYVLLSRINNIAVGILQSLRAVLVFVMSHYLFCGVSATQCFNQWKFVSAIVVIGCVTLFSFNSTPAPAAVAAAAAPPSTSAAGGDDPLAGTKPPKIVVSPSSTRTSTPIPRPSSSGQQRSA</sequence>
<accession>A0A9P8D2P3</accession>
<feature type="transmembrane region" description="Helical" evidence="2">
    <location>
        <begin position="630"/>
        <end position="651"/>
    </location>
</feature>
<feature type="transmembrane region" description="Helical" evidence="2">
    <location>
        <begin position="525"/>
        <end position="543"/>
    </location>
</feature>
<feature type="region of interest" description="Disordered" evidence="1">
    <location>
        <begin position="14"/>
        <end position="35"/>
    </location>
</feature>
<feature type="region of interest" description="Disordered" evidence="1">
    <location>
        <begin position="343"/>
        <end position="385"/>
    </location>
</feature>
<proteinExistence type="predicted"/>
<reference evidence="3" key="1">
    <citation type="submission" date="2021-07" db="EMBL/GenBank/DDBJ databases">
        <title>Draft genome of Mortierella alpina, strain LL118, isolated from an aspen leaf litter sample.</title>
        <authorList>
            <person name="Yang S."/>
            <person name="Vinatzer B.A."/>
        </authorList>
    </citation>
    <scope>NUCLEOTIDE SEQUENCE</scope>
    <source>
        <strain evidence="3">LL118</strain>
    </source>
</reference>
<comment type="caution">
    <text evidence="3">The sequence shown here is derived from an EMBL/GenBank/DDBJ whole genome shotgun (WGS) entry which is preliminary data.</text>
</comment>
<dbReference type="EMBL" id="JAIFTL010000006">
    <property type="protein sequence ID" value="KAG9327328.1"/>
    <property type="molecule type" value="Genomic_DNA"/>
</dbReference>
<feature type="compositionally biased region" description="Low complexity" evidence="1">
    <location>
        <begin position="23"/>
        <end position="34"/>
    </location>
</feature>
<feature type="region of interest" description="Disordered" evidence="1">
    <location>
        <begin position="398"/>
        <end position="424"/>
    </location>
</feature>
<feature type="transmembrane region" description="Helical" evidence="2">
    <location>
        <begin position="238"/>
        <end position="256"/>
    </location>
</feature>